<evidence type="ECO:0000313" key="1">
    <source>
        <dbReference type="Proteomes" id="UP000694864"/>
    </source>
</evidence>
<reference evidence="2" key="2">
    <citation type="submission" date="2025-08" db="UniProtKB">
        <authorList>
            <consortium name="RefSeq"/>
        </authorList>
    </citation>
    <scope>IDENTIFICATION</scope>
    <source>
        <tissue evidence="2">Leaf</tissue>
    </source>
</reference>
<organism evidence="1 2">
    <name type="scientific">Camelina sativa</name>
    <name type="common">False flax</name>
    <name type="synonym">Myagrum sativum</name>
    <dbReference type="NCBI Taxonomy" id="90675"/>
    <lineage>
        <taxon>Eukaryota</taxon>
        <taxon>Viridiplantae</taxon>
        <taxon>Streptophyta</taxon>
        <taxon>Embryophyta</taxon>
        <taxon>Tracheophyta</taxon>
        <taxon>Spermatophyta</taxon>
        <taxon>Magnoliopsida</taxon>
        <taxon>eudicotyledons</taxon>
        <taxon>Gunneridae</taxon>
        <taxon>Pentapetalae</taxon>
        <taxon>rosids</taxon>
        <taxon>malvids</taxon>
        <taxon>Brassicales</taxon>
        <taxon>Brassicaceae</taxon>
        <taxon>Camelineae</taxon>
        <taxon>Camelina</taxon>
    </lineage>
</organism>
<name>A0ABM1QQ83_CAMSA</name>
<dbReference type="RefSeq" id="XP_019088921.1">
    <property type="nucleotide sequence ID" value="XM_019233376.1"/>
</dbReference>
<dbReference type="PANTHER" id="PTHR33880">
    <property type="entry name" value="EXPRESSED PROTEIN"/>
    <property type="match status" value="1"/>
</dbReference>
<protein>
    <submittedName>
        <fullName evidence="2">Uncharacterized protein At4g14100-like</fullName>
    </submittedName>
</protein>
<accession>A0ABM1QQ83</accession>
<proteinExistence type="predicted"/>
<sequence>CHKVGILRPNWLDGAKYLGQKNVSGFLCNVWEKVDFIWYYEDVETKRPVQWIFYTGREAHLMTFEVGAVLEDEKWQAPVYCFNKEKKGLSTKGALREFRGYREKAAM</sequence>
<gene>
    <name evidence="2" type="primary">LOC104733674</name>
</gene>
<reference evidence="1" key="1">
    <citation type="journal article" date="2014" name="Nat. Commun.">
        <title>The emerging biofuel crop Camelina sativa retains a highly undifferentiated hexaploid genome structure.</title>
        <authorList>
            <person name="Kagale S."/>
            <person name="Koh C."/>
            <person name="Nixon J."/>
            <person name="Bollina V."/>
            <person name="Clarke W.E."/>
            <person name="Tuteja R."/>
            <person name="Spillane C."/>
            <person name="Robinson S.J."/>
            <person name="Links M.G."/>
            <person name="Clarke C."/>
            <person name="Higgins E.E."/>
            <person name="Huebert T."/>
            <person name="Sharpe A.G."/>
            <person name="Parkin I.A."/>
        </authorList>
    </citation>
    <scope>NUCLEOTIDE SEQUENCE [LARGE SCALE GENOMIC DNA]</scope>
    <source>
        <strain evidence="1">cv. DH55</strain>
    </source>
</reference>
<evidence type="ECO:0000313" key="2">
    <source>
        <dbReference type="RefSeq" id="XP_019088921.1"/>
    </source>
</evidence>
<keyword evidence="1" id="KW-1185">Reference proteome</keyword>
<dbReference type="PANTHER" id="PTHR33880:SF3">
    <property type="entry name" value="TRANSFERASE, TRANSFERRING GLYCOSYL GROUPS"/>
    <property type="match status" value="1"/>
</dbReference>
<feature type="non-terminal residue" evidence="2">
    <location>
        <position position="1"/>
    </location>
</feature>
<dbReference type="InterPro" id="IPR038941">
    <property type="entry name" value="At4g14100-like"/>
</dbReference>
<dbReference type="Proteomes" id="UP000694864">
    <property type="component" value="Chromosome 12"/>
</dbReference>
<dbReference type="GeneID" id="104733674"/>